<evidence type="ECO:0000313" key="12">
    <source>
        <dbReference type="Proteomes" id="UP001500880"/>
    </source>
</evidence>
<keyword evidence="1" id="KW-0540">Nuclease</keyword>
<dbReference type="InterPro" id="IPR027417">
    <property type="entry name" value="P-loop_NTPase"/>
</dbReference>
<proteinExistence type="predicted"/>
<keyword evidence="8" id="KW-0238">DNA-binding</keyword>
<accession>A0ABN1AN53</accession>
<dbReference type="RefSeq" id="WP_343836308.1">
    <property type="nucleotide sequence ID" value="NZ_BAAADO010000001.1"/>
</dbReference>
<evidence type="ECO:0000256" key="9">
    <source>
        <dbReference type="ARBA" id="ARBA00023204"/>
    </source>
</evidence>
<dbReference type="Gene3D" id="3.40.50.300">
    <property type="entry name" value="P-loop containing nucleotide triphosphate hydrolases"/>
    <property type="match status" value="1"/>
</dbReference>
<evidence type="ECO:0000256" key="4">
    <source>
        <dbReference type="ARBA" id="ARBA00022801"/>
    </source>
</evidence>
<dbReference type="SUPFAM" id="SSF52980">
    <property type="entry name" value="Restriction endonuclease-like"/>
    <property type="match status" value="1"/>
</dbReference>
<evidence type="ECO:0000313" key="11">
    <source>
        <dbReference type="EMBL" id="GAA0480098.1"/>
    </source>
</evidence>
<dbReference type="Pfam" id="PF12705">
    <property type="entry name" value="PDDEXK_1"/>
    <property type="match status" value="1"/>
</dbReference>
<dbReference type="EMBL" id="BAAADO010000001">
    <property type="protein sequence ID" value="GAA0480098.1"/>
    <property type="molecule type" value="Genomic_DNA"/>
</dbReference>
<evidence type="ECO:0000256" key="1">
    <source>
        <dbReference type="ARBA" id="ARBA00022722"/>
    </source>
</evidence>
<organism evidence="11 12">
    <name type="scientific">Salinibacillus aidingensis</name>
    <dbReference type="NCBI Taxonomy" id="237684"/>
    <lineage>
        <taxon>Bacteria</taxon>
        <taxon>Bacillati</taxon>
        <taxon>Bacillota</taxon>
        <taxon>Bacilli</taxon>
        <taxon>Bacillales</taxon>
        <taxon>Bacillaceae</taxon>
        <taxon>Salinibacillus</taxon>
    </lineage>
</organism>
<dbReference type="InterPro" id="IPR038726">
    <property type="entry name" value="PDDEXK_AddAB-type"/>
</dbReference>
<feature type="domain" description="PD-(D/E)XK endonuclease-like" evidence="10">
    <location>
        <begin position="693"/>
        <end position="967"/>
    </location>
</feature>
<gene>
    <name evidence="11" type="ORF">GCM10008986_00750</name>
</gene>
<evidence type="ECO:0000259" key="10">
    <source>
        <dbReference type="Pfam" id="PF12705"/>
    </source>
</evidence>
<evidence type="ECO:0000256" key="6">
    <source>
        <dbReference type="ARBA" id="ARBA00022839"/>
    </source>
</evidence>
<evidence type="ECO:0000256" key="3">
    <source>
        <dbReference type="ARBA" id="ARBA00022763"/>
    </source>
</evidence>
<dbReference type="InterPro" id="IPR011335">
    <property type="entry name" value="Restrct_endonuc-II-like"/>
</dbReference>
<dbReference type="Proteomes" id="UP001500880">
    <property type="component" value="Unassembled WGS sequence"/>
</dbReference>
<dbReference type="PANTHER" id="PTHR30591:SF1">
    <property type="entry name" value="RECBCD ENZYME SUBUNIT RECC"/>
    <property type="match status" value="1"/>
</dbReference>
<evidence type="ECO:0000256" key="8">
    <source>
        <dbReference type="ARBA" id="ARBA00023125"/>
    </source>
</evidence>
<keyword evidence="7" id="KW-0067">ATP-binding</keyword>
<sequence>MQEHIEELHQICARHPFEEKILIVDSHSVGEQIYQSFLKNGYRSIHLKIKTVKDMTQDIIAIYGNPSFSLLEPVLGQHLIYYLLKELQESRSLTYFSGMEVTPSFSQSIYQMIEELRMAGYTSENLPAHAFISSEKAEDMRKIFIQFEQLIAVHHLQDLAGLYQQAIQVVRQTSNSIYILQSHLHLSDIELTFLKKILPEHYYKLPLPEVLGVSPPEHYNLRSINWGRPGPFSYLYKLDEAEDQADLSIFTAKTEETELKQILAQIKQQTLRLDSCILFYTRPEPYVTILYQLAEQHQLPVTFGEGLPLSLSRPGRLVRGLLQWMDERYSTRFFIHLLNEGLIALPENAPSNVRLINLLREAEIGWGPKRYKHQLDKLLKKYEYRQWYADSTNDKEAIQRKLQDIAWLKDWFDRLFKQLPPMESVIREKEFLTSFHFFLKNFANSVSAIDQSAQQAILETLNSIIPYAVEALPKYDLFEKLYNSLDSIRVRKSGPKPGYLHIDAYHRGIYHSRKHLFIVGADNRSFPGSSGQDPLLLDQERKKLSNNLELMKNKGEEHQYVMLQLLALSQGPVTISYCSFNMSENRSVNPSYLFLQCYRMVTGNHHAEFKELKDLPARVIPEQPFMDKDFWLLYMTKKEVYHPNQQLLDHYVNLQYGLQADYSRNTHAFTEYDGRIDIDTREYDPRLNSNRTVTAGKLEKLAGCSYAYFLEEILQVKPIEEQIYHSFAWLDPATRGTLLHRIFESFYQKQKEKKQKPSYALHKEDLHTIAWQLIEEQKQVQSPPNERVFQREVQDILEACDIFLKEEENFAIDHDALYFEYAFGIGEYEPAVITLPSKAKIHISGKIDRVDRGKDGNYHIIDYKTGSTYNYKDYERFKGGRQLQHFIYALAIEQHLKLESGAVKESSYFFPTSKGQGRRFSRKQDASQRENGLHLLETLTDVIKSGHFSMTDDPADCHFCQLKSVCRRSFYDPEILEAKQMDPDADGIRKFLGVRNYE</sequence>
<keyword evidence="3" id="KW-0227">DNA damage</keyword>
<keyword evidence="12" id="KW-1185">Reference proteome</keyword>
<evidence type="ECO:0000256" key="2">
    <source>
        <dbReference type="ARBA" id="ARBA00022741"/>
    </source>
</evidence>
<evidence type="ECO:0000256" key="5">
    <source>
        <dbReference type="ARBA" id="ARBA00022806"/>
    </source>
</evidence>
<evidence type="ECO:0000256" key="7">
    <source>
        <dbReference type="ARBA" id="ARBA00022840"/>
    </source>
</evidence>
<protein>
    <submittedName>
        <fullName evidence="11">PD-(D/E)XK nuclease family protein</fullName>
    </submittedName>
</protein>
<keyword evidence="5" id="KW-0347">Helicase</keyword>
<keyword evidence="9" id="KW-0234">DNA repair</keyword>
<dbReference type="SUPFAM" id="SSF52540">
    <property type="entry name" value="P-loop containing nucleoside triphosphate hydrolases"/>
    <property type="match status" value="1"/>
</dbReference>
<comment type="caution">
    <text evidence="11">The sequence shown here is derived from an EMBL/GenBank/DDBJ whole genome shotgun (WGS) entry which is preliminary data.</text>
</comment>
<name>A0ABN1AN53_9BACI</name>
<keyword evidence="2" id="KW-0547">Nucleotide-binding</keyword>
<dbReference type="InterPro" id="IPR011604">
    <property type="entry name" value="PDDEXK-like_dom_sf"/>
</dbReference>
<dbReference type="PANTHER" id="PTHR30591">
    <property type="entry name" value="RECBCD ENZYME SUBUNIT RECC"/>
    <property type="match status" value="1"/>
</dbReference>
<keyword evidence="6" id="KW-0269">Exonuclease</keyword>
<dbReference type="Gene3D" id="3.90.320.10">
    <property type="match status" value="1"/>
</dbReference>
<reference evidence="11 12" key="1">
    <citation type="journal article" date="2019" name="Int. J. Syst. Evol. Microbiol.">
        <title>The Global Catalogue of Microorganisms (GCM) 10K type strain sequencing project: providing services to taxonomists for standard genome sequencing and annotation.</title>
        <authorList>
            <consortium name="The Broad Institute Genomics Platform"/>
            <consortium name="The Broad Institute Genome Sequencing Center for Infectious Disease"/>
            <person name="Wu L."/>
            <person name="Ma J."/>
        </authorList>
    </citation>
    <scope>NUCLEOTIDE SEQUENCE [LARGE SCALE GENOMIC DNA]</scope>
    <source>
        <strain evidence="11 12">JCM 12389</strain>
    </source>
</reference>
<keyword evidence="4" id="KW-0378">Hydrolase</keyword>